<proteinExistence type="predicted"/>
<keyword evidence="2" id="KW-1185">Reference proteome</keyword>
<sequence length="473" mass="54638">MKRILLSFTFVMVIASAGILFFQWNGFLSGSAEESDISEVNQSFTIEHIGNEFFITQEVDFISGSSKEMKIEWPEHAKNFRCVYDSGDDCLSKEDGEFFIDNKKAEKQKLTLTYTLERQMAEGNLLLSGWYPALSSAIPLETTINIIEKTSRDAVWISGYKNSKHEEMDFIDYYSFNGHGPPSDLLLYSGEMNLDEFERADIYSREKIKFNFGENVFNEKGFVTVVIDDDLPVHETENFLIIGKEPAESTLLQKINWGLEHQKYSASYQERWLKELKASMVLQTALGSPKTKKVYHELESGLTGDQFAAFRKLLMNERSHLLKAVQMDSLLKHATDFTSSYFNDVSKNPEKEIPLILRASRTVELNERPLTDVAFIQYHQEELISLTELMQEAGIEYKYLQEDVIYATEHGNSYRFYVDKDFFILNEENYGLLTKPVQKVGSTLFMDVEWLEKLFKMEVDRTSSTIEIQTKET</sequence>
<evidence type="ECO:0000313" key="2">
    <source>
        <dbReference type="Proteomes" id="UP001389717"/>
    </source>
</evidence>
<evidence type="ECO:0000313" key="1">
    <source>
        <dbReference type="EMBL" id="MEL3972303.1"/>
    </source>
</evidence>
<name>A0ABU9KBN3_9BACI</name>
<dbReference type="EMBL" id="JBBYAF010000013">
    <property type="protein sequence ID" value="MEL3972303.1"/>
    <property type="molecule type" value="Genomic_DNA"/>
</dbReference>
<reference evidence="1 2" key="1">
    <citation type="submission" date="2024-04" db="EMBL/GenBank/DDBJ databases">
        <title>Bacillus oryzaecorticis sp. nov., a moderately halophilic bacterium isolated from rice husks.</title>
        <authorList>
            <person name="Zhu H.-S."/>
        </authorList>
    </citation>
    <scope>NUCLEOTIDE SEQUENCE [LARGE SCALE GENOMIC DNA]</scope>
    <source>
        <strain evidence="1 2">ZC255</strain>
    </source>
</reference>
<comment type="caution">
    <text evidence="1">The sequence shown here is derived from an EMBL/GenBank/DDBJ whole genome shotgun (WGS) entry which is preliminary data.</text>
</comment>
<gene>
    <name evidence="1" type="ORF">AAEO50_08440</name>
</gene>
<evidence type="ECO:0008006" key="3">
    <source>
        <dbReference type="Google" id="ProtNLM"/>
    </source>
</evidence>
<organism evidence="1 2">
    <name type="scientific">Rossellomorea oryzaecorticis</name>
    <dbReference type="NCBI Taxonomy" id="1396505"/>
    <lineage>
        <taxon>Bacteria</taxon>
        <taxon>Bacillati</taxon>
        <taxon>Bacillota</taxon>
        <taxon>Bacilli</taxon>
        <taxon>Bacillales</taxon>
        <taxon>Bacillaceae</taxon>
        <taxon>Rossellomorea</taxon>
    </lineage>
</organism>
<dbReference type="RefSeq" id="WP_341982445.1">
    <property type="nucleotide sequence ID" value="NZ_JBBYAF010000013.1"/>
</dbReference>
<dbReference type="Proteomes" id="UP001389717">
    <property type="component" value="Unassembled WGS sequence"/>
</dbReference>
<accession>A0ABU9KBN3</accession>
<protein>
    <recommendedName>
        <fullName evidence="3">Copper amine oxidase-like N-terminal domain-containing protein</fullName>
    </recommendedName>
</protein>